<feature type="transmembrane region" description="Helical" evidence="5">
    <location>
        <begin position="108"/>
        <end position="129"/>
    </location>
</feature>
<evidence type="ECO:0000313" key="6">
    <source>
        <dbReference type="EMBL" id="SFC17633.1"/>
    </source>
</evidence>
<keyword evidence="2 5" id="KW-0812">Transmembrane</keyword>
<protein>
    <recommendedName>
        <fullName evidence="5">UPF0397 protein SAMN05660453_1224</fullName>
    </recommendedName>
</protein>
<feature type="transmembrane region" description="Helical" evidence="5">
    <location>
        <begin position="149"/>
        <end position="172"/>
    </location>
</feature>
<dbReference type="InterPro" id="IPR022914">
    <property type="entry name" value="UPF0397"/>
</dbReference>
<evidence type="ECO:0000313" key="7">
    <source>
        <dbReference type="Proteomes" id="UP000199376"/>
    </source>
</evidence>
<keyword evidence="4 5" id="KW-0472">Membrane</keyword>
<feature type="transmembrane region" description="Helical" evidence="5">
    <location>
        <begin position="45"/>
        <end position="65"/>
    </location>
</feature>
<dbReference type="Proteomes" id="UP000199376">
    <property type="component" value="Unassembled WGS sequence"/>
</dbReference>
<dbReference type="STRING" id="283737.SAMN05660453_1224"/>
<reference evidence="6 7" key="1">
    <citation type="submission" date="2016-10" db="EMBL/GenBank/DDBJ databases">
        <authorList>
            <person name="de Groot N.N."/>
        </authorList>
    </citation>
    <scope>NUCLEOTIDE SEQUENCE [LARGE SCALE GENOMIC DNA]</scope>
    <source>
        <strain evidence="6 7">DSM 19113</strain>
    </source>
</reference>
<dbReference type="NCBIfam" id="NF010182">
    <property type="entry name" value="PRK13661.1"/>
    <property type="match status" value="1"/>
</dbReference>
<gene>
    <name evidence="6" type="ORF">SAMN05660453_1224</name>
</gene>
<comment type="similarity">
    <text evidence="5">Belongs to the UPF0397 family.</text>
</comment>
<dbReference type="HAMAP" id="MF_01572">
    <property type="entry name" value="UPF0397"/>
    <property type="match status" value="1"/>
</dbReference>
<dbReference type="Gene3D" id="1.10.1760.20">
    <property type="match status" value="1"/>
</dbReference>
<dbReference type="AlphaFoldDB" id="A0A1I1H862"/>
<organism evidence="6 7">
    <name type="scientific">Fructobacillus durionis</name>
    <dbReference type="NCBI Taxonomy" id="283737"/>
    <lineage>
        <taxon>Bacteria</taxon>
        <taxon>Bacillati</taxon>
        <taxon>Bacillota</taxon>
        <taxon>Bacilli</taxon>
        <taxon>Lactobacillales</taxon>
        <taxon>Lactobacillaceae</taxon>
        <taxon>Fructobacillus</taxon>
    </lineage>
</organism>
<name>A0A1I1H862_9LACO</name>
<keyword evidence="7" id="KW-1185">Reference proteome</keyword>
<sequence length="185" mass="20286">MKKKGLSTKDVVAIGIGAAVFLILFKFVAIPTGIPNTQVNVAQSWLSLISILFSPMVGFFVAILGHSLNDAISYGSVWWSWVIADGCYAFIFALLVKRARLLKGSLNFWKIAWFNISQLIANLIAWLLIAPTLDIVIYAEPANKVYLQGGLSVIVNVISTGIIGTTLLSLYLKNKGQQTLLRKED</sequence>
<evidence type="ECO:0000256" key="5">
    <source>
        <dbReference type="HAMAP-Rule" id="MF_01572"/>
    </source>
</evidence>
<keyword evidence="1 5" id="KW-1003">Cell membrane</keyword>
<feature type="transmembrane region" description="Helical" evidence="5">
    <location>
        <begin position="12"/>
        <end position="33"/>
    </location>
</feature>
<evidence type="ECO:0000256" key="1">
    <source>
        <dbReference type="ARBA" id="ARBA00022475"/>
    </source>
</evidence>
<dbReference type="InterPro" id="IPR009825">
    <property type="entry name" value="ECF_substrate-spec-like"/>
</dbReference>
<keyword evidence="3 5" id="KW-1133">Transmembrane helix</keyword>
<dbReference type="EMBL" id="FOLI01000007">
    <property type="protein sequence ID" value="SFC17633.1"/>
    <property type="molecule type" value="Genomic_DNA"/>
</dbReference>
<dbReference type="Pfam" id="PF07155">
    <property type="entry name" value="ECF-ribofla_trS"/>
    <property type="match status" value="1"/>
</dbReference>
<evidence type="ECO:0000256" key="2">
    <source>
        <dbReference type="ARBA" id="ARBA00022692"/>
    </source>
</evidence>
<evidence type="ECO:0000256" key="4">
    <source>
        <dbReference type="ARBA" id="ARBA00023136"/>
    </source>
</evidence>
<evidence type="ECO:0000256" key="3">
    <source>
        <dbReference type="ARBA" id="ARBA00022989"/>
    </source>
</evidence>
<accession>A0A1I1H862</accession>
<comment type="subcellular location">
    <subcellularLocation>
        <location evidence="5">Cell membrane</location>
        <topology evidence="5">Multi-pass membrane protein</topology>
    </subcellularLocation>
</comment>
<dbReference type="RefSeq" id="WP_091503033.1">
    <property type="nucleotide sequence ID" value="NZ_FOLI01000007.1"/>
</dbReference>
<feature type="transmembrane region" description="Helical" evidence="5">
    <location>
        <begin position="77"/>
        <end position="96"/>
    </location>
</feature>
<dbReference type="GO" id="GO:0005886">
    <property type="term" value="C:plasma membrane"/>
    <property type="evidence" value="ECO:0007669"/>
    <property type="project" value="UniProtKB-SubCell"/>
</dbReference>
<dbReference type="PANTHER" id="PTHR37815">
    <property type="entry name" value="UPF0397 PROTEIN BC_2624-RELATED"/>
    <property type="match status" value="1"/>
</dbReference>
<dbReference type="PANTHER" id="PTHR37815:SF3">
    <property type="entry name" value="UPF0397 PROTEIN SPR0429"/>
    <property type="match status" value="1"/>
</dbReference>
<proteinExistence type="inferred from homology"/>
<dbReference type="OrthoDB" id="4550662at2"/>